<name>A0A4U3L8U4_9BACT</name>
<evidence type="ECO:0000256" key="3">
    <source>
        <dbReference type="ARBA" id="ARBA00023004"/>
    </source>
</evidence>
<dbReference type="AlphaFoldDB" id="A0A4U3L8U4"/>
<dbReference type="InterPro" id="IPR054581">
    <property type="entry name" value="EncFtn-like"/>
</dbReference>
<dbReference type="InterPro" id="IPR009078">
    <property type="entry name" value="Ferritin-like_SF"/>
</dbReference>
<dbReference type="GO" id="GO:0006879">
    <property type="term" value="P:intracellular iron ion homeostasis"/>
    <property type="evidence" value="ECO:0007669"/>
    <property type="project" value="UniProtKB-KW"/>
</dbReference>
<keyword evidence="3" id="KW-0408">Iron</keyword>
<evidence type="ECO:0000256" key="1">
    <source>
        <dbReference type="ARBA" id="ARBA00022434"/>
    </source>
</evidence>
<dbReference type="SUPFAM" id="SSF47240">
    <property type="entry name" value="Ferritin-like"/>
    <property type="match status" value="1"/>
</dbReference>
<comment type="caution">
    <text evidence="6">The sequence shown here is derived from an EMBL/GenBank/DDBJ whole genome shotgun (WGS) entry which is preliminary data.</text>
</comment>
<dbReference type="Gene3D" id="6.10.140.1960">
    <property type="match status" value="1"/>
</dbReference>
<dbReference type="GO" id="GO:0140737">
    <property type="term" value="C:encapsulin nanocompartment"/>
    <property type="evidence" value="ECO:0007669"/>
    <property type="project" value="UniProtKB-SubCell"/>
</dbReference>
<evidence type="ECO:0008006" key="8">
    <source>
        <dbReference type="Google" id="ProtNLM"/>
    </source>
</evidence>
<evidence type="ECO:0000256" key="2">
    <source>
        <dbReference type="ARBA" id="ARBA00022723"/>
    </source>
</evidence>
<dbReference type="OrthoDB" id="9796238at2"/>
<accession>A0A4U3L8U4</accession>
<keyword evidence="5" id="KW-1284">Encapsulin nanocompartment</keyword>
<dbReference type="GO" id="GO:0046872">
    <property type="term" value="F:metal ion binding"/>
    <property type="evidence" value="ECO:0007669"/>
    <property type="project" value="UniProtKB-KW"/>
</dbReference>
<evidence type="ECO:0000256" key="4">
    <source>
        <dbReference type="ARBA" id="ARBA00033738"/>
    </source>
</evidence>
<proteinExistence type="predicted"/>
<organism evidence="6 7">
    <name type="scientific">Ilyomonas limi</name>
    <dbReference type="NCBI Taxonomy" id="2575867"/>
    <lineage>
        <taxon>Bacteria</taxon>
        <taxon>Pseudomonadati</taxon>
        <taxon>Bacteroidota</taxon>
        <taxon>Chitinophagia</taxon>
        <taxon>Chitinophagales</taxon>
        <taxon>Chitinophagaceae</taxon>
        <taxon>Ilyomonas</taxon>
    </lineage>
</organism>
<evidence type="ECO:0000256" key="5">
    <source>
        <dbReference type="ARBA" id="ARBA00033787"/>
    </source>
</evidence>
<reference evidence="6 7" key="1">
    <citation type="submission" date="2019-05" db="EMBL/GenBank/DDBJ databases">
        <title>Panacibacter sp. strain 17mud1-8 Genome sequencing and assembly.</title>
        <authorList>
            <person name="Chhetri G."/>
        </authorList>
    </citation>
    <scope>NUCLEOTIDE SEQUENCE [LARGE SCALE GENOMIC DNA]</scope>
    <source>
        <strain evidence="6 7">17mud1-8</strain>
    </source>
</reference>
<dbReference type="Pfam" id="PF22277">
    <property type="entry name" value="EncFtn-like"/>
    <property type="match status" value="1"/>
</dbReference>
<gene>
    <name evidence="6" type="ORF">FC093_00295</name>
</gene>
<protein>
    <recommendedName>
        <fullName evidence="8">Ferritin</fullName>
    </recommendedName>
</protein>
<keyword evidence="7" id="KW-1185">Reference proteome</keyword>
<sequence length="104" mass="12183">MGFDQYHEPAHDLSEETRTKARMLASLTEEVEAINWYEQRISVEKDKTAKAIMQNAQQEEFKHFGMDLEFLLRKMPKWKIVLQDILFKEGDIVQHGEKAEDDAG</sequence>
<dbReference type="EMBL" id="SZQL01000001">
    <property type="protein sequence ID" value="TKK71500.1"/>
    <property type="molecule type" value="Genomic_DNA"/>
</dbReference>
<evidence type="ECO:0000313" key="7">
    <source>
        <dbReference type="Proteomes" id="UP000305848"/>
    </source>
</evidence>
<keyword evidence="1" id="KW-0409">Iron storage</keyword>
<keyword evidence="2" id="KW-0479">Metal-binding</keyword>
<comment type="subcellular location">
    <subcellularLocation>
        <location evidence="4">Encapsulin nanocompartment</location>
    </subcellularLocation>
</comment>
<dbReference type="RefSeq" id="WP_137259740.1">
    <property type="nucleotide sequence ID" value="NZ_SZQL01000001.1"/>
</dbReference>
<evidence type="ECO:0000313" key="6">
    <source>
        <dbReference type="EMBL" id="TKK71500.1"/>
    </source>
</evidence>
<dbReference type="Proteomes" id="UP000305848">
    <property type="component" value="Unassembled WGS sequence"/>
</dbReference>